<keyword evidence="3" id="KW-1185">Reference proteome</keyword>
<gene>
    <name evidence="2" type="ORF">GPL21_40060</name>
</gene>
<dbReference type="NCBIfam" id="TIGR01414">
    <property type="entry name" value="autotrans_barl"/>
    <property type="match status" value="1"/>
</dbReference>
<evidence type="ECO:0000313" key="2">
    <source>
        <dbReference type="EMBL" id="MVT71222.1"/>
    </source>
</evidence>
<dbReference type="AlphaFoldDB" id="A0A844T6R9"/>
<dbReference type="SUPFAM" id="SSF51126">
    <property type="entry name" value="Pectin lyase-like"/>
    <property type="match status" value="1"/>
</dbReference>
<dbReference type="InterPro" id="IPR011050">
    <property type="entry name" value="Pectin_lyase_fold/virulence"/>
</dbReference>
<dbReference type="EMBL" id="WQNF01000065">
    <property type="protein sequence ID" value="MVT71222.1"/>
    <property type="molecule type" value="Genomic_DNA"/>
</dbReference>
<evidence type="ECO:0000313" key="3">
    <source>
        <dbReference type="Proteomes" id="UP000436468"/>
    </source>
</evidence>
<name>A0A844T6R9_9BRAD</name>
<comment type="caution">
    <text evidence="2">The sequence shown here is derived from an EMBL/GenBank/DDBJ whole genome shotgun (WGS) entry which is preliminary data.</text>
</comment>
<reference evidence="2 3" key="1">
    <citation type="submission" date="2019-12" db="EMBL/GenBank/DDBJ databases">
        <title>Draft genome sequences Bradyrhizobium cajani AMBPC1010, Bradyrhizobium pachyrhizi AMBPC1040 and Bradyrhizobium yuanmingense ALSPC3051, three plant growth promoting strains isolated from nodules of Cajanus cajan L. in Dominican Republic.</title>
        <authorList>
            <person name="Flores-Felix J.D."/>
            <person name="Araujo J."/>
            <person name="Diaz-Alcantara C."/>
            <person name="Gonzalez-Andres F."/>
            <person name="Velazquez E."/>
        </authorList>
    </citation>
    <scope>NUCLEOTIDE SEQUENCE [LARGE SCALE GENOMIC DNA]</scope>
    <source>
        <strain evidence="2 3">1040</strain>
    </source>
</reference>
<feature type="non-terminal residue" evidence="2">
    <location>
        <position position="101"/>
    </location>
</feature>
<sequence>MTGNSNVTNLTNTLSEIQFAPPVGDPTQLSSYKTLTAVNYVGHSSTIGLNTYLGTDGSPSDRLVINGGTASGNTFLKISNTTGAGALTTGNGILVVDAING</sequence>
<proteinExistence type="predicted"/>
<dbReference type="InterPro" id="IPR012332">
    <property type="entry name" value="Autotransporter_pectin_lyase_C"/>
</dbReference>
<dbReference type="Gene3D" id="2.160.20.20">
    <property type="match status" value="1"/>
</dbReference>
<organism evidence="2 3">
    <name type="scientific">Bradyrhizobium pachyrhizi</name>
    <dbReference type="NCBI Taxonomy" id="280333"/>
    <lineage>
        <taxon>Bacteria</taxon>
        <taxon>Pseudomonadati</taxon>
        <taxon>Pseudomonadota</taxon>
        <taxon>Alphaproteobacteria</taxon>
        <taxon>Hyphomicrobiales</taxon>
        <taxon>Nitrobacteraceae</taxon>
        <taxon>Bradyrhizobium</taxon>
    </lineage>
</organism>
<dbReference type="InterPro" id="IPR006315">
    <property type="entry name" value="OM_autotransptr_brl_dom"/>
</dbReference>
<dbReference type="GO" id="GO:0019867">
    <property type="term" value="C:outer membrane"/>
    <property type="evidence" value="ECO:0007669"/>
    <property type="project" value="InterPro"/>
</dbReference>
<protein>
    <submittedName>
        <fullName evidence="2">Autotransporter outer membrane beta-barrel domain-containing protein</fullName>
    </submittedName>
</protein>
<dbReference type="Pfam" id="PF18883">
    <property type="entry name" value="AC_1"/>
    <property type="match status" value="1"/>
</dbReference>
<evidence type="ECO:0000259" key="1">
    <source>
        <dbReference type="Pfam" id="PF18883"/>
    </source>
</evidence>
<feature type="domain" description="Autochaperone" evidence="1">
    <location>
        <begin position="5"/>
        <end position="101"/>
    </location>
</feature>
<dbReference type="InterPro" id="IPR043990">
    <property type="entry name" value="AC_1"/>
</dbReference>
<dbReference type="Proteomes" id="UP000436468">
    <property type="component" value="Unassembled WGS sequence"/>
</dbReference>
<accession>A0A844T6R9</accession>